<keyword evidence="2" id="KW-1185">Reference proteome</keyword>
<dbReference type="GeneID" id="68102482"/>
<protein>
    <submittedName>
        <fullName evidence="1">Uncharacterized protein</fullName>
    </submittedName>
</protein>
<reference evidence="1 2" key="1">
    <citation type="journal article" date="2018" name="BMC Genomics">
        <title>The genome of Naegleria lovaniensis, the basis for a comparative approach to unravel pathogenicity factors of the human pathogenic amoeba N. fowleri.</title>
        <authorList>
            <person name="Liechti N."/>
            <person name="Schurch N."/>
            <person name="Bruggmann R."/>
            <person name="Wittwer M."/>
        </authorList>
    </citation>
    <scope>NUCLEOTIDE SEQUENCE [LARGE SCALE GENOMIC DNA]</scope>
    <source>
        <strain evidence="1 2">ATCC 30569</strain>
    </source>
</reference>
<dbReference type="AlphaFoldDB" id="A0AA88GGT5"/>
<dbReference type="Proteomes" id="UP000816034">
    <property type="component" value="Unassembled WGS sequence"/>
</dbReference>
<dbReference type="RefSeq" id="XP_044544198.1">
    <property type="nucleotide sequence ID" value="XM_044685527.1"/>
</dbReference>
<evidence type="ECO:0000313" key="1">
    <source>
        <dbReference type="EMBL" id="KAG2375024.1"/>
    </source>
</evidence>
<evidence type="ECO:0000313" key="2">
    <source>
        <dbReference type="Proteomes" id="UP000816034"/>
    </source>
</evidence>
<proteinExistence type="predicted"/>
<comment type="caution">
    <text evidence="1">The sequence shown here is derived from an EMBL/GenBank/DDBJ whole genome shotgun (WGS) entry which is preliminary data.</text>
</comment>
<gene>
    <name evidence="1" type="ORF">C9374_010028</name>
</gene>
<accession>A0AA88GGT5</accession>
<sequence length="532" mass="61874">MQVAQKLTLSHAKQLIQHDVIGFNAQWDVLPHEQFDLSAPLKNKLKYVVFILHPENQHLKRFYGQSSDDFISKSNNKQSKSESKQWMDQEMKCIDKAKEGFNEIFYFLNNHRLVTMVRAHDHFYERWYQFDSSNATCHPIHGHDSSASHDYYCLYMKALNEEETIRSGKPSFDVVGTLAFGVKDMIVNNQKMKMAISGSGWVSNKYRKEPTMVLWYLQIQMIKALGVRYLYGHVFEDNARSLGFLGKSGMIPSPLRLHVVGVNVPLTSDNHLSKSNTTKMQSLDDYVHLMTRIYSDGFSLDRTHLTKLFFHPNFIGCFYNQEHNLTFTVWNYKKAEYFQGDQKKTLNAFLIINMSPLPTQNQINNQIRDISVQQFDVIETALQHEILPNLVLTDHSLPSTECTIVYSTGSTFVRKLICERHLQNPSLCMGSFAYTFQDNETCLYYLRQTQENQCHFERQKNFKSSPPQTEPVWNFIMGGSKELTHGWNLFLDPRDCTSTPLVWSDDIKHMVLESIEQHVQRNETSSRRNTLP</sequence>
<dbReference type="EMBL" id="PYSW02000040">
    <property type="protein sequence ID" value="KAG2375024.1"/>
    <property type="molecule type" value="Genomic_DNA"/>
</dbReference>
<organism evidence="1 2">
    <name type="scientific">Naegleria lovaniensis</name>
    <name type="common">Amoeba</name>
    <dbReference type="NCBI Taxonomy" id="51637"/>
    <lineage>
        <taxon>Eukaryota</taxon>
        <taxon>Discoba</taxon>
        <taxon>Heterolobosea</taxon>
        <taxon>Tetramitia</taxon>
        <taxon>Eutetramitia</taxon>
        <taxon>Vahlkampfiidae</taxon>
        <taxon>Naegleria</taxon>
    </lineage>
</organism>
<name>A0AA88GGT5_NAELO</name>